<name>A0AAV3QKP4_LITER</name>
<organism evidence="2 3">
    <name type="scientific">Lithospermum erythrorhizon</name>
    <name type="common">Purple gromwell</name>
    <name type="synonym">Lithospermum officinale var. erythrorhizon</name>
    <dbReference type="NCBI Taxonomy" id="34254"/>
    <lineage>
        <taxon>Eukaryota</taxon>
        <taxon>Viridiplantae</taxon>
        <taxon>Streptophyta</taxon>
        <taxon>Embryophyta</taxon>
        <taxon>Tracheophyta</taxon>
        <taxon>Spermatophyta</taxon>
        <taxon>Magnoliopsida</taxon>
        <taxon>eudicotyledons</taxon>
        <taxon>Gunneridae</taxon>
        <taxon>Pentapetalae</taxon>
        <taxon>asterids</taxon>
        <taxon>lamiids</taxon>
        <taxon>Boraginales</taxon>
        <taxon>Boraginaceae</taxon>
        <taxon>Boraginoideae</taxon>
        <taxon>Lithospermeae</taxon>
        <taxon>Lithospermum</taxon>
    </lineage>
</organism>
<feature type="compositionally biased region" description="Basic residues" evidence="1">
    <location>
        <begin position="194"/>
        <end position="215"/>
    </location>
</feature>
<reference evidence="2 3" key="1">
    <citation type="submission" date="2024-01" db="EMBL/GenBank/DDBJ databases">
        <title>The complete chloroplast genome sequence of Lithospermum erythrorhizon: insights into the phylogenetic relationship among Boraginaceae species and the maternal lineages of purple gromwells.</title>
        <authorList>
            <person name="Okada T."/>
            <person name="Watanabe K."/>
        </authorList>
    </citation>
    <scope>NUCLEOTIDE SEQUENCE [LARGE SCALE GENOMIC DNA]</scope>
</reference>
<feature type="compositionally biased region" description="Basic and acidic residues" evidence="1">
    <location>
        <begin position="74"/>
        <end position="88"/>
    </location>
</feature>
<dbReference type="AlphaFoldDB" id="A0AAV3QKP4"/>
<proteinExistence type="predicted"/>
<gene>
    <name evidence="2" type="ORF">LIER_39569</name>
</gene>
<accession>A0AAV3QKP4</accession>
<dbReference type="EMBL" id="BAABME010021429">
    <property type="protein sequence ID" value="GAA0163280.1"/>
    <property type="molecule type" value="Genomic_DNA"/>
</dbReference>
<feature type="region of interest" description="Disordered" evidence="1">
    <location>
        <begin position="66"/>
        <end position="119"/>
    </location>
</feature>
<evidence type="ECO:0000313" key="3">
    <source>
        <dbReference type="Proteomes" id="UP001454036"/>
    </source>
</evidence>
<keyword evidence="3" id="KW-1185">Reference proteome</keyword>
<protein>
    <submittedName>
        <fullName evidence="2">Uncharacterized protein</fullName>
    </submittedName>
</protein>
<evidence type="ECO:0000256" key="1">
    <source>
        <dbReference type="SAM" id="MobiDB-lite"/>
    </source>
</evidence>
<feature type="compositionally biased region" description="Basic residues" evidence="1">
    <location>
        <begin position="89"/>
        <end position="103"/>
    </location>
</feature>
<dbReference type="Proteomes" id="UP001454036">
    <property type="component" value="Unassembled WGS sequence"/>
</dbReference>
<feature type="region of interest" description="Disordered" evidence="1">
    <location>
        <begin position="187"/>
        <end position="215"/>
    </location>
</feature>
<sequence length="215" mass="24449">MSRIVLDTLSNGMREMDLKLRHILVGRPKKLIKRDKSEVIKKHKTERLNKWVIAHCGWCRGRDHNIKKCPTKQSGEEAAKITKQAKEKRQAKKPVKQPKRRGNAKNGKTSGAADPIQEAHNVAPIEETKDSFIERRREGAARRERGVAADHNEDDGNVDILSLTEQPQNDSDIEILKVVEDTTIAPSVSQRETRRAKRAMVKLKSQQAKKKGHTY</sequence>
<evidence type="ECO:0000313" key="2">
    <source>
        <dbReference type="EMBL" id="GAA0163280.1"/>
    </source>
</evidence>
<comment type="caution">
    <text evidence="2">The sequence shown here is derived from an EMBL/GenBank/DDBJ whole genome shotgun (WGS) entry which is preliminary data.</text>
</comment>